<feature type="transmembrane region" description="Helical" evidence="1">
    <location>
        <begin position="35"/>
        <end position="52"/>
    </location>
</feature>
<keyword evidence="1" id="KW-0472">Membrane</keyword>
<dbReference type="AlphaFoldDB" id="A0A221MCJ4"/>
<reference evidence="2 3" key="1">
    <citation type="journal article" date="2003" name="Int. J. Syst. Evol. Microbiol.">
        <title>Virgibacillus carmonensis sp. nov., Virgibacillus necropolis sp. nov. and Virgibacillus picturae sp. nov., three novel species isolated from deteriorated mural paintings, transfer of the species of the genus salibacillus to Virgibacillus, as Virgibacillus marismortui comb. nov. and Virgibacillus salexigens comb. nov., and emended description of the genus Virgibacillus.</title>
        <authorList>
            <person name="Heyrman J."/>
            <person name="Logan N.A."/>
            <person name="Busse H.J."/>
            <person name="Balcaen A."/>
            <person name="Lebbe L."/>
            <person name="Rodriguez-Diaz M."/>
            <person name="Swings J."/>
            <person name="De Vos P."/>
        </authorList>
    </citation>
    <scope>NUCLEOTIDE SEQUENCE [LARGE SCALE GENOMIC DNA]</scope>
    <source>
        <strain evidence="2 3">LMG 19488</strain>
    </source>
</reference>
<keyword evidence="1" id="KW-1133">Transmembrane helix</keyword>
<evidence type="ECO:0000313" key="3">
    <source>
        <dbReference type="Proteomes" id="UP000204391"/>
    </source>
</evidence>
<protein>
    <submittedName>
        <fullName evidence="2">Uncharacterized protein</fullName>
    </submittedName>
</protein>
<keyword evidence="1" id="KW-0812">Transmembrane</keyword>
<evidence type="ECO:0000256" key="1">
    <source>
        <dbReference type="SAM" id="Phobius"/>
    </source>
</evidence>
<gene>
    <name evidence="2" type="ORF">CFK40_10545</name>
</gene>
<proteinExistence type="predicted"/>
<feature type="transmembrane region" description="Helical" evidence="1">
    <location>
        <begin position="7"/>
        <end position="29"/>
    </location>
</feature>
<accession>A0A221MCJ4</accession>
<sequence>MSKSRWYIVPFIFLGSIFVSGGMLLKGAFEYSPTVGWIGGFVFFLLASYLATKANRDSKEST</sequence>
<organism evidence="2 3">
    <name type="scientific">Virgibacillus necropolis</name>
    <dbReference type="NCBI Taxonomy" id="163877"/>
    <lineage>
        <taxon>Bacteria</taxon>
        <taxon>Bacillati</taxon>
        <taxon>Bacillota</taxon>
        <taxon>Bacilli</taxon>
        <taxon>Bacillales</taxon>
        <taxon>Bacillaceae</taxon>
        <taxon>Virgibacillus</taxon>
    </lineage>
</organism>
<evidence type="ECO:0000313" key="2">
    <source>
        <dbReference type="EMBL" id="ASN05418.1"/>
    </source>
</evidence>
<dbReference type="Proteomes" id="UP000204391">
    <property type="component" value="Chromosome"/>
</dbReference>
<dbReference type="EMBL" id="CP022437">
    <property type="protein sequence ID" value="ASN05418.1"/>
    <property type="molecule type" value="Genomic_DNA"/>
</dbReference>
<dbReference type="KEGG" id="vne:CFK40_10545"/>
<dbReference type="OrthoDB" id="2932966at2"/>
<keyword evidence="3" id="KW-1185">Reference proteome</keyword>
<name>A0A221MCJ4_9BACI</name>
<dbReference type="RefSeq" id="WP_089532268.1">
    <property type="nucleotide sequence ID" value="NZ_CP022437.1"/>
</dbReference>